<dbReference type="AlphaFoldDB" id="A0A9Q1GBE3"/>
<reference evidence="1" key="1">
    <citation type="journal article" date="2023" name="Science">
        <title>Genome structures resolve the early diversification of teleost fishes.</title>
        <authorList>
            <person name="Parey E."/>
            <person name="Louis A."/>
            <person name="Montfort J."/>
            <person name="Bouchez O."/>
            <person name="Roques C."/>
            <person name="Iampietro C."/>
            <person name="Lluch J."/>
            <person name="Castinel A."/>
            <person name="Donnadieu C."/>
            <person name="Desvignes T."/>
            <person name="Floi Bucao C."/>
            <person name="Jouanno E."/>
            <person name="Wen M."/>
            <person name="Mejri S."/>
            <person name="Dirks R."/>
            <person name="Jansen H."/>
            <person name="Henkel C."/>
            <person name="Chen W.J."/>
            <person name="Zahm M."/>
            <person name="Cabau C."/>
            <person name="Klopp C."/>
            <person name="Thompson A.W."/>
            <person name="Robinson-Rechavi M."/>
            <person name="Braasch I."/>
            <person name="Lecointre G."/>
            <person name="Bobe J."/>
            <person name="Postlethwait J.H."/>
            <person name="Berthelot C."/>
            <person name="Roest Crollius H."/>
            <person name="Guiguen Y."/>
        </authorList>
    </citation>
    <scope>NUCLEOTIDE SEQUENCE</scope>
    <source>
        <strain evidence="1">WJC10195</strain>
    </source>
</reference>
<keyword evidence="2" id="KW-1185">Reference proteome</keyword>
<sequence length="124" mass="13919">MEYGPNACVISRAEVQICLRKVAMDTQLMPTPVLNRNGGLWWHRAGRTSDCTPRWPDKPCRLFFLTWTESRLFSSVFFIDGLNKIVNGRIGSLGVTFAVQSASVSVPYPCGRHRSTVTQNPSMQ</sequence>
<accession>A0A9Q1GBE3</accession>
<proteinExistence type="predicted"/>
<evidence type="ECO:0000313" key="2">
    <source>
        <dbReference type="Proteomes" id="UP001152622"/>
    </source>
</evidence>
<dbReference type="EMBL" id="JAINUF010000001">
    <property type="protein sequence ID" value="KAJ8380470.1"/>
    <property type="molecule type" value="Genomic_DNA"/>
</dbReference>
<dbReference type="Proteomes" id="UP001152622">
    <property type="component" value="Chromosome 1"/>
</dbReference>
<comment type="caution">
    <text evidence="1">The sequence shown here is derived from an EMBL/GenBank/DDBJ whole genome shotgun (WGS) entry which is preliminary data.</text>
</comment>
<protein>
    <submittedName>
        <fullName evidence="1">Uncharacterized protein</fullName>
    </submittedName>
</protein>
<gene>
    <name evidence="1" type="ORF">SKAU_G00012480</name>
</gene>
<evidence type="ECO:0000313" key="1">
    <source>
        <dbReference type="EMBL" id="KAJ8380470.1"/>
    </source>
</evidence>
<organism evidence="1 2">
    <name type="scientific">Synaphobranchus kaupii</name>
    <name type="common">Kaup's arrowtooth eel</name>
    <dbReference type="NCBI Taxonomy" id="118154"/>
    <lineage>
        <taxon>Eukaryota</taxon>
        <taxon>Metazoa</taxon>
        <taxon>Chordata</taxon>
        <taxon>Craniata</taxon>
        <taxon>Vertebrata</taxon>
        <taxon>Euteleostomi</taxon>
        <taxon>Actinopterygii</taxon>
        <taxon>Neopterygii</taxon>
        <taxon>Teleostei</taxon>
        <taxon>Anguilliformes</taxon>
        <taxon>Synaphobranchidae</taxon>
        <taxon>Synaphobranchus</taxon>
    </lineage>
</organism>
<name>A0A9Q1GBE3_SYNKA</name>